<dbReference type="Proteomes" id="UP000799754">
    <property type="component" value="Unassembled WGS sequence"/>
</dbReference>
<comment type="caution">
    <text evidence="1">The sequence shown here is derived from an EMBL/GenBank/DDBJ whole genome shotgun (WGS) entry which is preliminary data.</text>
</comment>
<dbReference type="EMBL" id="MU006702">
    <property type="protein sequence ID" value="KAF2632559.1"/>
    <property type="molecule type" value="Genomic_DNA"/>
</dbReference>
<keyword evidence="2" id="KW-1185">Reference proteome</keyword>
<gene>
    <name evidence="1" type="ORF">BU25DRAFT_417183</name>
</gene>
<protein>
    <submittedName>
        <fullName evidence="1">Uncharacterized protein</fullName>
    </submittedName>
</protein>
<reference evidence="1" key="1">
    <citation type="journal article" date="2020" name="Stud. Mycol.">
        <title>101 Dothideomycetes genomes: a test case for predicting lifestyles and emergence of pathogens.</title>
        <authorList>
            <person name="Haridas S."/>
            <person name="Albert R."/>
            <person name="Binder M."/>
            <person name="Bloem J."/>
            <person name="Labutti K."/>
            <person name="Salamov A."/>
            <person name="Andreopoulos B."/>
            <person name="Baker S."/>
            <person name="Barry K."/>
            <person name="Bills G."/>
            <person name="Bluhm B."/>
            <person name="Cannon C."/>
            <person name="Castanera R."/>
            <person name="Culley D."/>
            <person name="Daum C."/>
            <person name="Ezra D."/>
            <person name="Gonzalez J."/>
            <person name="Henrissat B."/>
            <person name="Kuo A."/>
            <person name="Liang C."/>
            <person name="Lipzen A."/>
            <person name="Lutzoni F."/>
            <person name="Magnuson J."/>
            <person name="Mondo S."/>
            <person name="Nolan M."/>
            <person name="Ohm R."/>
            <person name="Pangilinan J."/>
            <person name="Park H.-J."/>
            <person name="Ramirez L."/>
            <person name="Alfaro M."/>
            <person name="Sun H."/>
            <person name="Tritt A."/>
            <person name="Yoshinaga Y."/>
            <person name="Zwiers L.-H."/>
            <person name="Turgeon B."/>
            <person name="Goodwin S."/>
            <person name="Spatafora J."/>
            <person name="Crous P."/>
            <person name="Grigoriev I."/>
        </authorList>
    </citation>
    <scope>NUCLEOTIDE SEQUENCE</scope>
    <source>
        <strain evidence="1">CBS 525.71</strain>
    </source>
</reference>
<sequence>MTEVMAQQGVTLAAPSSRHDVVSELLDNYTCGDSYDAEDVSPKSSLAPAFKELPSPPPRTDSLRDPKAKAIQRMHTKFQLREDDDSSISSHGSRNGSLDQTPRTRITSRSLSRSGTPPSLKLFVSNGATAHIPPTPIVYAPVKPLPSSVVPDTKELPPPPPERSIKRKEVQAAVMGHKPSKSELERNDSFHSQSEGRSSIMGQSETAAAAPPVKRKAVPGAGVKKFVSLLELHNRPRGDKPAAAPTSAPRKISADQEVGVVPSSNAAPSKIPVRKEAAASNQLPPTPPEKKSVPSPPRKALVGVGLPSNPRTKQPMSPLHTRGKSSTGFNILKAQRPAPPIPTMRKEAATPEMTPSPTLKPEIRMDNEISPMKPLPPPTENRRLFSYGGPGEQQQGSLKQKDGQQETQQLDEKKIEQQKQGDETKQLAPPTADPTPSSHSAFPLRTTSLDPPESSPAIRPSTAPTSQSSFATTHPSLSTHILAPTLPEESSASAYTSIPEPPFIPLTRQPIPLCINLIPRITASQLSCYTQHKTNVWSNNVFQPMGCMICHANEKDQKFVCTWCQLRICRGCSEELMMVPGRDLGRLLEVREGEMRRDGKSEVRVVVEDVDLEEEAYEEEGVVDSEDGSEETERGRSMTKVDSRERAEWVTPRD</sequence>
<name>A0ACB6SH14_9PLEO</name>
<organism evidence="1 2">
    <name type="scientific">Macroventuria anomochaeta</name>
    <dbReference type="NCBI Taxonomy" id="301207"/>
    <lineage>
        <taxon>Eukaryota</taxon>
        <taxon>Fungi</taxon>
        <taxon>Dikarya</taxon>
        <taxon>Ascomycota</taxon>
        <taxon>Pezizomycotina</taxon>
        <taxon>Dothideomycetes</taxon>
        <taxon>Pleosporomycetidae</taxon>
        <taxon>Pleosporales</taxon>
        <taxon>Pleosporineae</taxon>
        <taxon>Didymellaceae</taxon>
        <taxon>Macroventuria</taxon>
    </lineage>
</organism>
<accession>A0ACB6SH14</accession>
<evidence type="ECO:0000313" key="1">
    <source>
        <dbReference type="EMBL" id="KAF2632559.1"/>
    </source>
</evidence>
<evidence type="ECO:0000313" key="2">
    <source>
        <dbReference type="Proteomes" id="UP000799754"/>
    </source>
</evidence>
<proteinExistence type="predicted"/>